<dbReference type="EMBL" id="MVGT01001414">
    <property type="protein sequence ID" value="OVA12163.1"/>
    <property type="molecule type" value="Genomic_DNA"/>
</dbReference>
<evidence type="ECO:0008006" key="4">
    <source>
        <dbReference type="Google" id="ProtNLM"/>
    </source>
</evidence>
<gene>
    <name evidence="2" type="ORF">BVC80_1775g2</name>
</gene>
<dbReference type="PANTHER" id="PTHR47689">
    <property type="entry name" value="TETRATRICOPEPTIDE REPEAT (TPR)-LIKE SUPERFAMILY PROTEIN"/>
    <property type="match status" value="1"/>
</dbReference>
<dbReference type="OrthoDB" id="1658288at2759"/>
<dbReference type="AlphaFoldDB" id="A0A200QNW6"/>
<dbReference type="Pfam" id="PF13424">
    <property type="entry name" value="TPR_12"/>
    <property type="match status" value="1"/>
</dbReference>
<sequence length="345" mass="38630">MKTHRELGVCGCSAPQSEIKRRVLGHGHTDYADTMYHLGTVMYLQGNEKDSVSLIKDSIRILEEGGQGESVTCLRRLRYLAQIFLNSNRLTEAENVQRKILHIMELSKGSKSLDTVIAAEGLALTLQANGNLKEAQELLEWCLDVRKSILQEDHIQISANMLHLARVAMLSSNRLRKVDISQAKAELDKAKALLDNSIRIAQRVLESPNQKQSSIQNNGGPKETGKDEHAALVILLQSLDALGLLEITKQELEEPKVEHPPPIEAEHAFRQCIAAFKESKIPRSVSSSPEVKAEYLTCLKHLFSLLISDTTTDDGISKRHNTLQELKDEIKQIEAELSKSRKHKR</sequence>
<proteinExistence type="predicted"/>
<dbReference type="STRING" id="56857.A0A200QNW6"/>
<dbReference type="SUPFAM" id="SSF48452">
    <property type="entry name" value="TPR-like"/>
    <property type="match status" value="1"/>
</dbReference>
<comment type="caution">
    <text evidence="2">The sequence shown here is derived from an EMBL/GenBank/DDBJ whole genome shotgun (WGS) entry which is preliminary data.</text>
</comment>
<evidence type="ECO:0000256" key="1">
    <source>
        <dbReference type="SAM" id="Coils"/>
    </source>
</evidence>
<keyword evidence="3" id="KW-1185">Reference proteome</keyword>
<keyword evidence="1" id="KW-0175">Coiled coil</keyword>
<dbReference type="InterPro" id="IPR011990">
    <property type="entry name" value="TPR-like_helical_dom_sf"/>
</dbReference>
<dbReference type="InParanoid" id="A0A200QNW6"/>
<protein>
    <recommendedName>
        <fullName evidence="4">Tetratricopeptide repeat-containing domain</fullName>
    </recommendedName>
</protein>
<name>A0A200QNW6_MACCD</name>
<dbReference type="Proteomes" id="UP000195402">
    <property type="component" value="Unassembled WGS sequence"/>
</dbReference>
<dbReference type="PANTHER" id="PTHR47689:SF2">
    <property type="entry name" value="TETRATRICOPEPTIDE REPEAT (TPR)-LIKE SUPERFAMILY PROTEIN"/>
    <property type="match status" value="1"/>
</dbReference>
<accession>A0A200QNW6</accession>
<feature type="coiled-coil region" evidence="1">
    <location>
        <begin position="316"/>
        <end position="343"/>
    </location>
</feature>
<evidence type="ECO:0000313" key="3">
    <source>
        <dbReference type="Proteomes" id="UP000195402"/>
    </source>
</evidence>
<evidence type="ECO:0000313" key="2">
    <source>
        <dbReference type="EMBL" id="OVA12163.1"/>
    </source>
</evidence>
<dbReference type="Gene3D" id="1.25.40.10">
    <property type="entry name" value="Tetratricopeptide repeat domain"/>
    <property type="match status" value="1"/>
</dbReference>
<organism evidence="2 3">
    <name type="scientific">Macleaya cordata</name>
    <name type="common">Five-seeded plume-poppy</name>
    <name type="synonym">Bocconia cordata</name>
    <dbReference type="NCBI Taxonomy" id="56857"/>
    <lineage>
        <taxon>Eukaryota</taxon>
        <taxon>Viridiplantae</taxon>
        <taxon>Streptophyta</taxon>
        <taxon>Embryophyta</taxon>
        <taxon>Tracheophyta</taxon>
        <taxon>Spermatophyta</taxon>
        <taxon>Magnoliopsida</taxon>
        <taxon>Ranunculales</taxon>
        <taxon>Papaveraceae</taxon>
        <taxon>Papaveroideae</taxon>
        <taxon>Macleaya</taxon>
    </lineage>
</organism>
<dbReference type="OMA" id="QCISAVK"/>
<reference evidence="2 3" key="1">
    <citation type="journal article" date="2017" name="Mol. Plant">
        <title>The Genome of Medicinal Plant Macleaya cordata Provides New Insights into Benzylisoquinoline Alkaloids Metabolism.</title>
        <authorList>
            <person name="Liu X."/>
            <person name="Liu Y."/>
            <person name="Huang P."/>
            <person name="Ma Y."/>
            <person name="Qing Z."/>
            <person name="Tang Q."/>
            <person name="Cao H."/>
            <person name="Cheng P."/>
            <person name="Zheng Y."/>
            <person name="Yuan Z."/>
            <person name="Zhou Y."/>
            <person name="Liu J."/>
            <person name="Tang Z."/>
            <person name="Zhuo Y."/>
            <person name="Zhang Y."/>
            <person name="Yu L."/>
            <person name="Huang J."/>
            <person name="Yang P."/>
            <person name="Peng Q."/>
            <person name="Zhang J."/>
            <person name="Jiang W."/>
            <person name="Zhang Z."/>
            <person name="Lin K."/>
            <person name="Ro D.K."/>
            <person name="Chen X."/>
            <person name="Xiong X."/>
            <person name="Shang Y."/>
            <person name="Huang S."/>
            <person name="Zeng J."/>
        </authorList>
    </citation>
    <scope>NUCLEOTIDE SEQUENCE [LARGE SCALE GENOMIC DNA]</scope>
    <source>
        <strain evidence="3">cv. BLH2017</strain>
        <tissue evidence="2">Root</tissue>
    </source>
</reference>